<dbReference type="Pfam" id="PF01553">
    <property type="entry name" value="Acyltransferase"/>
    <property type="match status" value="1"/>
</dbReference>
<dbReference type="SUPFAM" id="SSF69593">
    <property type="entry name" value="Glycerol-3-phosphate (1)-acyltransferase"/>
    <property type="match status" value="1"/>
</dbReference>
<reference evidence="8 9" key="1">
    <citation type="submission" date="2019-01" db="EMBL/GenBank/DDBJ databases">
        <title>Draft Genome and Complete Hox-Cluster Characterization of the Sterlet Sturgeon (Acipenser ruthenus).</title>
        <authorList>
            <person name="Wei Q."/>
        </authorList>
    </citation>
    <scope>NUCLEOTIDE SEQUENCE [LARGE SCALE GENOMIC DNA]</scope>
    <source>
        <strain evidence="8">WHYD16114868_AA</strain>
        <tissue evidence="8">Blood</tissue>
    </source>
</reference>
<organism evidence="8 9">
    <name type="scientific">Acipenser ruthenus</name>
    <name type="common">Sterlet sturgeon</name>
    <dbReference type="NCBI Taxonomy" id="7906"/>
    <lineage>
        <taxon>Eukaryota</taxon>
        <taxon>Metazoa</taxon>
        <taxon>Chordata</taxon>
        <taxon>Craniata</taxon>
        <taxon>Vertebrata</taxon>
        <taxon>Euteleostomi</taxon>
        <taxon>Actinopterygii</taxon>
        <taxon>Chondrostei</taxon>
        <taxon>Acipenseriformes</taxon>
        <taxon>Acipenseridae</taxon>
        <taxon>Acipenser</taxon>
    </lineage>
</organism>
<dbReference type="GO" id="GO:0003841">
    <property type="term" value="F:1-acylglycerol-3-phosphate O-acyltransferase activity"/>
    <property type="evidence" value="ECO:0007669"/>
    <property type="project" value="UniProtKB-EC"/>
</dbReference>
<feature type="region of interest" description="Disordered" evidence="5">
    <location>
        <begin position="172"/>
        <end position="263"/>
    </location>
</feature>
<dbReference type="GO" id="GO:0006654">
    <property type="term" value="P:phosphatidic acid biosynthetic process"/>
    <property type="evidence" value="ECO:0007669"/>
    <property type="project" value="TreeGrafter"/>
</dbReference>
<proteinExistence type="predicted"/>
<evidence type="ECO:0000256" key="6">
    <source>
        <dbReference type="SAM" id="SignalP"/>
    </source>
</evidence>
<dbReference type="AlphaFoldDB" id="A0A444UXK6"/>
<dbReference type="Proteomes" id="UP000289886">
    <property type="component" value="Unassembled WGS sequence"/>
</dbReference>
<keyword evidence="4 8" id="KW-0012">Acyltransferase</keyword>
<dbReference type="PANTHER" id="PTHR10434:SF65">
    <property type="entry name" value="1-ACYL-SN-GLYCEROL-3-PHOSPHATE ACYLTRANSFERASE ALPHA"/>
    <property type="match status" value="1"/>
</dbReference>
<keyword evidence="3 8" id="KW-0808">Transferase</keyword>
<accession>A0A444UXK6</accession>
<dbReference type="EMBL" id="SCEB01005514">
    <property type="protein sequence ID" value="RXM92869.1"/>
    <property type="molecule type" value="Genomic_DNA"/>
</dbReference>
<evidence type="ECO:0000259" key="7">
    <source>
        <dbReference type="Pfam" id="PF01553"/>
    </source>
</evidence>
<comment type="pathway">
    <text evidence="1">Phospholipid metabolism; CDP-diacylglycerol biosynthesis; CDP-diacylglycerol from sn-glycerol 3-phosphate: step 2/3.</text>
</comment>
<feature type="signal peptide" evidence="6">
    <location>
        <begin position="1"/>
        <end position="22"/>
    </location>
</feature>
<sequence>MVFRSLLLTASLSLSGTCVVRILPRIDTKGLTPDDVADLADRTRQTMLEETRRHTNMQPHPAFPRETPASFYSMMEVLPSRCVPIAKRELMYAGTVGLACWLAGVIFINRKKTDDAISVMSETAQTMLKEDFMLLHIKYLYGIKIDVKGWENFPLKEPYVVVSNHQSSIDLLGKTGGEGDWGERRDAEWGKRGEERGRLGEEAGGERGKGKRGREKEEREKEGGGRGKRREGEGEEGEERGRLGEEGYGEGVAPPAKISSSRMPLTGVAGLWSNAEYRLGGILDAPAYMQKKSEFVSNTDGLNFGKAPYMK</sequence>
<evidence type="ECO:0000256" key="2">
    <source>
        <dbReference type="ARBA" id="ARBA00013211"/>
    </source>
</evidence>
<evidence type="ECO:0000313" key="9">
    <source>
        <dbReference type="Proteomes" id="UP000289886"/>
    </source>
</evidence>
<protein>
    <recommendedName>
        <fullName evidence="2">1-acylglycerol-3-phosphate O-acyltransferase</fullName>
        <ecNumber evidence="2">2.3.1.51</ecNumber>
    </recommendedName>
</protein>
<dbReference type="EC" id="2.3.1.51" evidence="2"/>
<evidence type="ECO:0000256" key="5">
    <source>
        <dbReference type="SAM" id="MobiDB-lite"/>
    </source>
</evidence>
<name>A0A444UXK6_ACIRT</name>
<evidence type="ECO:0000256" key="3">
    <source>
        <dbReference type="ARBA" id="ARBA00022679"/>
    </source>
</evidence>
<evidence type="ECO:0000256" key="4">
    <source>
        <dbReference type="ARBA" id="ARBA00023315"/>
    </source>
</evidence>
<dbReference type="PANTHER" id="PTHR10434">
    <property type="entry name" value="1-ACYL-SN-GLYCEROL-3-PHOSPHATE ACYLTRANSFERASE"/>
    <property type="match status" value="1"/>
</dbReference>
<keyword evidence="6" id="KW-0732">Signal</keyword>
<dbReference type="GO" id="GO:0005783">
    <property type="term" value="C:endoplasmic reticulum"/>
    <property type="evidence" value="ECO:0007669"/>
    <property type="project" value="TreeGrafter"/>
</dbReference>
<evidence type="ECO:0000313" key="8">
    <source>
        <dbReference type="EMBL" id="RXM92869.1"/>
    </source>
</evidence>
<comment type="caution">
    <text evidence="8">The sequence shown here is derived from an EMBL/GenBank/DDBJ whole genome shotgun (WGS) entry which is preliminary data.</text>
</comment>
<keyword evidence="9" id="KW-1185">Reference proteome</keyword>
<feature type="chain" id="PRO_5019104836" description="1-acylglycerol-3-phosphate O-acyltransferase" evidence="6">
    <location>
        <begin position="23"/>
        <end position="311"/>
    </location>
</feature>
<evidence type="ECO:0000256" key="1">
    <source>
        <dbReference type="ARBA" id="ARBA00004728"/>
    </source>
</evidence>
<feature type="compositionally biased region" description="Basic and acidic residues" evidence="5">
    <location>
        <begin position="181"/>
        <end position="225"/>
    </location>
</feature>
<gene>
    <name evidence="8" type="ORF">EOD39_19679</name>
</gene>
<feature type="domain" description="Phospholipid/glycerol acyltransferase" evidence="7">
    <location>
        <begin position="74"/>
        <end position="132"/>
    </location>
</feature>
<dbReference type="InterPro" id="IPR002123">
    <property type="entry name" value="Plipid/glycerol_acylTrfase"/>
</dbReference>